<dbReference type="AlphaFoldDB" id="A0A1F6D4P6"/>
<proteinExistence type="predicted"/>
<organism evidence="1 2">
    <name type="scientific">Handelsmanbacteria sp. (strain RIFCSPLOWO2_12_FULL_64_10)</name>
    <dbReference type="NCBI Taxonomy" id="1817868"/>
    <lineage>
        <taxon>Bacteria</taxon>
        <taxon>Candidatus Handelsmaniibacteriota</taxon>
    </lineage>
</organism>
<protein>
    <submittedName>
        <fullName evidence="1">Uncharacterized protein</fullName>
    </submittedName>
</protein>
<sequence length="117" mass="13116">MPRPYRTIERISMPYTDPDPTDPSILIGVGLSVDADATTDMAYVFAEEFARMGYDAEGLMRLFRDPFYAGAHDAYQRLGEAEARRIAEECAGVWGSLRVAVQDSEEDEEEMIQIEGT</sequence>
<evidence type="ECO:0000313" key="1">
    <source>
        <dbReference type="EMBL" id="OGG56345.1"/>
    </source>
</evidence>
<dbReference type="Proteomes" id="UP000178606">
    <property type="component" value="Unassembled WGS sequence"/>
</dbReference>
<gene>
    <name evidence="1" type="ORF">A3F84_22215</name>
</gene>
<comment type="caution">
    <text evidence="1">The sequence shown here is derived from an EMBL/GenBank/DDBJ whole genome shotgun (WGS) entry which is preliminary data.</text>
</comment>
<reference evidence="1 2" key="1">
    <citation type="journal article" date="2016" name="Nat. Commun.">
        <title>Thousands of microbial genomes shed light on interconnected biogeochemical processes in an aquifer system.</title>
        <authorList>
            <person name="Anantharaman K."/>
            <person name="Brown C.T."/>
            <person name="Hug L.A."/>
            <person name="Sharon I."/>
            <person name="Castelle C.J."/>
            <person name="Probst A.J."/>
            <person name="Thomas B.C."/>
            <person name="Singh A."/>
            <person name="Wilkins M.J."/>
            <person name="Karaoz U."/>
            <person name="Brodie E.L."/>
            <person name="Williams K.H."/>
            <person name="Hubbard S.S."/>
            <person name="Banfield J.F."/>
        </authorList>
    </citation>
    <scope>NUCLEOTIDE SEQUENCE [LARGE SCALE GENOMIC DNA]</scope>
    <source>
        <strain evidence="2">RIFCSPLOWO2_12_FULL_64_10</strain>
    </source>
</reference>
<dbReference type="EMBL" id="MFKF01000034">
    <property type="protein sequence ID" value="OGG56345.1"/>
    <property type="molecule type" value="Genomic_DNA"/>
</dbReference>
<evidence type="ECO:0000313" key="2">
    <source>
        <dbReference type="Proteomes" id="UP000178606"/>
    </source>
</evidence>
<accession>A0A1F6D4P6</accession>
<name>A0A1F6D4P6_HANXR</name>